<sequence length="80" mass="8447">MAGAVAAIWSEVLGHPVDASGDPGFFAQGGTSILAIKMLYLVDERMGSMITYESFVEDPTIAGVVERLLPADGRSHRAVP</sequence>
<dbReference type="AlphaFoldDB" id="A0A8J3ZYN3"/>
<comment type="caution">
    <text evidence="2">The sequence shown here is derived from an EMBL/GenBank/DDBJ whole genome shotgun (WGS) entry which is preliminary data.</text>
</comment>
<evidence type="ECO:0000313" key="2">
    <source>
        <dbReference type="EMBL" id="GIJ72694.1"/>
    </source>
</evidence>
<protein>
    <recommendedName>
        <fullName evidence="1">Carrier domain-containing protein</fullName>
    </recommendedName>
</protein>
<gene>
    <name evidence="2" type="ORF">Voc01_076110</name>
</gene>
<dbReference type="RefSeq" id="WP_239160798.1">
    <property type="nucleotide sequence ID" value="NZ_BOPH01000104.1"/>
</dbReference>
<evidence type="ECO:0000313" key="3">
    <source>
        <dbReference type="Proteomes" id="UP000635606"/>
    </source>
</evidence>
<dbReference type="Gene3D" id="1.10.1200.10">
    <property type="entry name" value="ACP-like"/>
    <property type="match status" value="1"/>
</dbReference>
<dbReference type="PROSITE" id="PS50075">
    <property type="entry name" value="CARRIER"/>
    <property type="match status" value="1"/>
</dbReference>
<organism evidence="2 3">
    <name type="scientific">Virgisporangium ochraceum</name>
    <dbReference type="NCBI Taxonomy" id="65505"/>
    <lineage>
        <taxon>Bacteria</taxon>
        <taxon>Bacillati</taxon>
        <taxon>Actinomycetota</taxon>
        <taxon>Actinomycetes</taxon>
        <taxon>Micromonosporales</taxon>
        <taxon>Micromonosporaceae</taxon>
        <taxon>Virgisporangium</taxon>
    </lineage>
</organism>
<proteinExistence type="predicted"/>
<dbReference type="SUPFAM" id="SSF47336">
    <property type="entry name" value="ACP-like"/>
    <property type="match status" value="1"/>
</dbReference>
<feature type="domain" description="Carrier" evidence="1">
    <location>
        <begin position="1"/>
        <end position="72"/>
    </location>
</feature>
<accession>A0A8J3ZYN3</accession>
<dbReference type="EMBL" id="BOPH01000104">
    <property type="protein sequence ID" value="GIJ72694.1"/>
    <property type="molecule type" value="Genomic_DNA"/>
</dbReference>
<name>A0A8J3ZYN3_9ACTN</name>
<dbReference type="InterPro" id="IPR036736">
    <property type="entry name" value="ACP-like_sf"/>
</dbReference>
<evidence type="ECO:0000259" key="1">
    <source>
        <dbReference type="PROSITE" id="PS50075"/>
    </source>
</evidence>
<keyword evidence="3" id="KW-1185">Reference proteome</keyword>
<reference evidence="2" key="1">
    <citation type="submission" date="2021-01" db="EMBL/GenBank/DDBJ databases">
        <title>Whole genome shotgun sequence of Virgisporangium ochraceum NBRC 16418.</title>
        <authorList>
            <person name="Komaki H."/>
            <person name="Tamura T."/>
        </authorList>
    </citation>
    <scope>NUCLEOTIDE SEQUENCE</scope>
    <source>
        <strain evidence="2">NBRC 16418</strain>
    </source>
</reference>
<dbReference type="Proteomes" id="UP000635606">
    <property type="component" value="Unassembled WGS sequence"/>
</dbReference>
<dbReference type="InterPro" id="IPR009081">
    <property type="entry name" value="PP-bd_ACP"/>
</dbReference>
<dbReference type="Pfam" id="PF00550">
    <property type="entry name" value="PP-binding"/>
    <property type="match status" value="1"/>
</dbReference>